<evidence type="ECO:0000256" key="7">
    <source>
        <dbReference type="ARBA" id="ARBA00022723"/>
    </source>
</evidence>
<comment type="caution">
    <text evidence="18">The sequence shown here is derived from an EMBL/GenBank/DDBJ whole genome shotgun (WGS) entry which is preliminary data.</text>
</comment>
<protein>
    <recommendedName>
        <fullName evidence="5">Aconitate hydratase A</fullName>
        <ecNumber evidence="4">4.2.1.3</ecNumber>
    </recommendedName>
    <alternativeName>
        <fullName evidence="13">Citrate hydro-lyase</fullName>
    </alternativeName>
    <alternativeName>
        <fullName evidence="15">Iron-responsive protein-like</fullName>
    </alternativeName>
    <alternativeName>
        <fullName evidence="14">RNA-binding protein</fullName>
    </alternativeName>
</protein>
<dbReference type="GO" id="GO:0046872">
    <property type="term" value="F:metal ion binding"/>
    <property type="evidence" value="ECO:0007669"/>
    <property type="project" value="UniProtKB-KW"/>
</dbReference>
<evidence type="ECO:0000256" key="2">
    <source>
        <dbReference type="ARBA" id="ARBA00004717"/>
    </source>
</evidence>
<dbReference type="InterPro" id="IPR015928">
    <property type="entry name" value="Aconitase/3IPM_dehydase_swvl"/>
</dbReference>
<gene>
    <name evidence="18" type="ORF">PK35_07170</name>
</gene>
<dbReference type="InterPro" id="IPR015932">
    <property type="entry name" value="Aconitase_dom2"/>
</dbReference>
<dbReference type="PANTHER" id="PTHR43160:SF3">
    <property type="entry name" value="ACONITATE HYDRATASE, MITOCHONDRIAL"/>
    <property type="match status" value="1"/>
</dbReference>
<dbReference type="InterPro" id="IPR015931">
    <property type="entry name" value="Acnase/IPM_dHydase_lsu_aba_1/3"/>
</dbReference>
<comment type="pathway">
    <text evidence="2">Carbohydrate metabolism; tricarboxylic acid cycle; isocitrate from oxaloacetate: step 2/2.</text>
</comment>
<keyword evidence="7" id="KW-0479">Metal-binding</keyword>
<feature type="domain" description="Aconitase/3-isopropylmalate dehydratase large subunit alpha/beta/alpha" evidence="16">
    <location>
        <begin position="35"/>
        <end position="479"/>
    </location>
</feature>
<reference evidence="18 19" key="1">
    <citation type="journal article" date="2015" name="Antonie Van Leeuwenhoek">
        <title>Tamlana nanhaiensis sp. nov., isolated from surface seawater collected from the South China Sea.</title>
        <authorList>
            <person name="Liu X."/>
            <person name="Lai Q."/>
            <person name="Du Y."/>
            <person name="Li G."/>
            <person name="Sun F."/>
            <person name="Shao Z."/>
        </authorList>
    </citation>
    <scope>NUCLEOTIDE SEQUENCE [LARGE SCALE GENOMIC DNA]</scope>
    <source>
        <strain evidence="18 19">FHC16</strain>
    </source>
</reference>
<organism evidence="18 19">
    <name type="scientific">Neotamlana nanhaiensis</name>
    <dbReference type="NCBI Taxonomy" id="1382798"/>
    <lineage>
        <taxon>Bacteria</taxon>
        <taxon>Pseudomonadati</taxon>
        <taxon>Bacteroidota</taxon>
        <taxon>Flavobacteriia</taxon>
        <taxon>Flavobacteriales</taxon>
        <taxon>Flavobacteriaceae</taxon>
        <taxon>Neotamlana</taxon>
    </lineage>
</organism>
<dbReference type="InterPro" id="IPR036008">
    <property type="entry name" value="Aconitase_4Fe-4S_dom"/>
</dbReference>
<evidence type="ECO:0000256" key="1">
    <source>
        <dbReference type="ARBA" id="ARBA00001966"/>
    </source>
</evidence>
<dbReference type="Pfam" id="PF00694">
    <property type="entry name" value="Aconitase_C"/>
    <property type="match status" value="1"/>
</dbReference>
<dbReference type="InterPro" id="IPR000573">
    <property type="entry name" value="AconitaseA/IPMdHydase_ssu_swvl"/>
</dbReference>
<dbReference type="Proteomes" id="UP000032361">
    <property type="component" value="Unassembled WGS sequence"/>
</dbReference>
<name>A0A0D7W6Z3_9FLAO</name>
<dbReference type="STRING" id="1382798.PK35_07170"/>
<dbReference type="Gene3D" id="3.30.499.10">
    <property type="entry name" value="Aconitase, domain 3"/>
    <property type="match status" value="2"/>
</dbReference>
<evidence type="ECO:0000256" key="11">
    <source>
        <dbReference type="ARBA" id="ARBA00023239"/>
    </source>
</evidence>
<evidence type="ECO:0000256" key="13">
    <source>
        <dbReference type="ARBA" id="ARBA00029682"/>
    </source>
</evidence>
<evidence type="ECO:0000256" key="3">
    <source>
        <dbReference type="ARBA" id="ARBA00007185"/>
    </source>
</evidence>
<dbReference type="PROSITE" id="PS00450">
    <property type="entry name" value="ACONITASE_1"/>
    <property type="match status" value="1"/>
</dbReference>
<dbReference type="InterPro" id="IPR001030">
    <property type="entry name" value="Acoase/IPM_deHydtase_lsu_aba"/>
</dbReference>
<comment type="catalytic activity">
    <reaction evidence="12">
        <text>citrate = D-threo-isocitrate</text>
        <dbReference type="Rhea" id="RHEA:10336"/>
        <dbReference type="ChEBI" id="CHEBI:15562"/>
        <dbReference type="ChEBI" id="CHEBI:16947"/>
        <dbReference type="EC" id="4.2.1.3"/>
    </reaction>
</comment>
<dbReference type="PATRIC" id="fig|1382798.3.peg.2758"/>
<dbReference type="NCBIfam" id="TIGR01340">
    <property type="entry name" value="aconitase_mito"/>
    <property type="match status" value="1"/>
</dbReference>
<dbReference type="EMBL" id="JTDV01000003">
    <property type="protein sequence ID" value="KJD33607.1"/>
    <property type="molecule type" value="Genomic_DNA"/>
</dbReference>
<keyword evidence="6" id="KW-0816">Tricarboxylic acid cycle</keyword>
<dbReference type="NCBIfam" id="NF005558">
    <property type="entry name" value="PRK07229.1"/>
    <property type="match status" value="1"/>
</dbReference>
<dbReference type="GO" id="GO:0006099">
    <property type="term" value="P:tricarboxylic acid cycle"/>
    <property type="evidence" value="ECO:0007669"/>
    <property type="project" value="UniProtKB-UniPathway"/>
</dbReference>
<dbReference type="FunFam" id="3.20.19.10:FF:000002">
    <property type="entry name" value="Aconitate hydratase, mitochondrial"/>
    <property type="match status" value="1"/>
</dbReference>
<dbReference type="Gene3D" id="3.20.19.10">
    <property type="entry name" value="Aconitase, domain 4"/>
    <property type="match status" value="1"/>
</dbReference>
<dbReference type="FunFam" id="3.40.1060.10:FF:000001">
    <property type="entry name" value="Aconitate hydratase, mitochondrial"/>
    <property type="match status" value="1"/>
</dbReference>
<evidence type="ECO:0000256" key="15">
    <source>
        <dbReference type="ARBA" id="ARBA00031977"/>
    </source>
</evidence>
<evidence type="ECO:0000256" key="14">
    <source>
        <dbReference type="ARBA" id="ARBA00031081"/>
    </source>
</evidence>
<evidence type="ECO:0000256" key="9">
    <source>
        <dbReference type="ARBA" id="ARBA00023004"/>
    </source>
</evidence>
<dbReference type="GO" id="GO:0003994">
    <property type="term" value="F:aconitate hydratase activity"/>
    <property type="evidence" value="ECO:0007669"/>
    <property type="project" value="UniProtKB-EC"/>
</dbReference>
<accession>A0A0D7W6Z3</accession>
<dbReference type="UniPathway" id="UPA00223">
    <property type="reaction ID" value="UER00718"/>
</dbReference>
<dbReference type="SUPFAM" id="SSF53732">
    <property type="entry name" value="Aconitase iron-sulfur domain"/>
    <property type="match status" value="1"/>
</dbReference>
<dbReference type="AlphaFoldDB" id="A0A0D7W6Z3"/>
<dbReference type="Pfam" id="PF00330">
    <property type="entry name" value="Aconitase"/>
    <property type="match status" value="1"/>
</dbReference>
<evidence type="ECO:0000313" key="19">
    <source>
        <dbReference type="Proteomes" id="UP000032361"/>
    </source>
</evidence>
<keyword evidence="11" id="KW-0456">Lyase</keyword>
<evidence type="ECO:0000256" key="8">
    <source>
        <dbReference type="ARBA" id="ARBA00022946"/>
    </source>
</evidence>
<evidence type="ECO:0000256" key="12">
    <source>
        <dbReference type="ARBA" id="ARBA00023501"/>
    </source>
</evidence>
<dbReference type="GO" id="GO:0005829">
    <property type="term" value="C:cytosol"/>
    <property type="evidence" value="ECO:0007669"/>
    <property type="project" value="TreeGrafter"/>
</dbReference>
<comment type="similarity">
    <text evidence="3">Belongs to the aconitase/IPM isomerase family.</text>
</comment>
<comment type="cofactor">
    <cofactor evidence="1">
        <name>[4Fe-4S] cluster</name>
        <dbReference type="ChEBI" id="CHEBI:49883"/>
    </cofactor>
</comment>
<dbReference type="InterPro" id="IPR006248">
    <property type="entry name" value="Aconitase_mito-like"/>
</dbReference>
<dbReference type="PANTHER" id="PTHR43160">
    <property type="entry name" value="ACONITATE HYDRATASE B"/>
    <property type="match status" value="1"/>
</dbReference>
<dbReference type="FunFam" id="3.30.499.10:FF:000004">
    <property type="entry name" value="Aconitate hydratase, mitochondrial"/>
    <property type="match status" value="1"/>
</dbReference>
<dbReference type="Gene3D" id="3.40.1060.10">
    <property type="entry name" value="Aconitase, Domain 2"/>
    <property type="match status" value="1"/>
</dbReference>
<dbReference type="RefSeq" id="WP_044625999.1">
    <property type="nucleotide sequence ID" value="NZ_JTDV01000003.1"/>
</dbReference>
<dbReference type="PRINTS" id="PR00415">
    <property type="entry name" value="ACONITASE"/>
</dbReference>
<evidence type="ECO:0000256" key="6">
    <source>
        <dbReference type="ARBA" id="ARBA00022532"/>
    </source>
</evidence>
<evidence type="ECO:0000256" key="5">
    <source>
        <dbReference type="ARBA" id="ARBA00019378"/>
    </source>
</evidence>
<keyword evidence="9" id="KW-0408">Iron</keyword>
<evidence type="ECO:0000256" key="4">
    <source>
        <dbReference type="ARBA" id="ARBA00012926"/>
    </source>
</evidence>
<keyword evidence="8" id="KW-0809">Transit peptide</keyword>
<evidence type="ECO:0000259" key="17">
    <source>
        <dbReference type="Pfam" id="PF00694"/>
    </source>
</evidence>
<evidence type="ECO:0000256" key="10">
    <source>
        <dbReference type="ARBA" id="ARBA00023014"/>
    </source>
</evidence>
<keyword evidence="10" id="KW-0411">Iron-sulfur</keyword>
<dbReference type="SUPFAM" id="SSF52016">
    <property type="entry name" value="LeuD/IlvD-like"/>
    <property type="match status" value="1"/>
</dbReference>
<feature type="domain" description="Aconitase A/isopropylmalate dehydratase small subunit swivel" evidence="17">
    <location>
        <begin position="559"/>
        <end position="687"/>
    </location>
</feature>
<sequence length="756" mass="82480">MAFDIEMIKAVYSKMAKRVDKAREVVGKPLTLSEKILYNHLWDGTPDKAFVRGKDYVDFAPDRIACQDATAQMALLQFMQAGKPKVAVPTTVHCDHLIQAKEGAAKDLKHANSVSSEVFDFLESVSNKYGIGFWKPGAGIIHQVVLENYAFPGGMMIGTDSHTVNAGGLGMVAIGVGGADAVDVMAGMAWELKFPKLIGVKLTGTLSGWTAPKDVILKVAEILTVKGGTGAIVEYFGPGATSMSCTGKGTICNMGAEIGATTSTFGYDESMERYLRATDRADVADAANKVKDYLTADPEVYANPEQFFDQVIEINLSELNPLLNGPFTPDLSTPAGSEMTKKATENDWPLKVEWGLIGSCTNSSYEDLSRASSIAQQALDKKLKTKAEFGINPGSEQVRFTAERDGILQVFEELDATIFTNACGPCIGQWARYSDPKNAPKNSIVHSFNRNFAKRADGNPNTHAFVASPELTAAIAISGKLDFNPMTDKLINEDGEEVMFDEPTGWELPPKGFEVEENGYLEPKEDGSDVEVIVAPDSERLQLLTPFEPLGDSIKGAKLLIKAFGKCTTDHISMAGPWLRYRGHLDNIANNTLIGAVNAFNEKTNFVKNQLTGEYGGVPDVQRAYKAEGIKTIVVGDHNYGEGSSREHAAMQPRHLGVAAVIVKSFARIHETNLKKQGMLGLTFDNENDYDLIQEDDTFNFLDLNEFAPDKQLTLEVVHADGTTDTIKLNHTYNEAQIAWYKEGSALNLIKKQNKQ</sequence>
<dbReference type="InterPro" id="IPR018136">
    <property type="entry name" value="Aconitase_4Fe-4S_BS"/>
</dbReference>
<dbReference type="InterPro" id="IPR050926">
    <property type="entry name" value="Aconitase/IPM_isomerase"/>
</dbReference>
<dbReference type="EC" id="4.2.1.3" evidence="4"/>
<keyword evidence="19" id="KW-1185">Reference proteome</keyword>
<dbReference type="OrthoDB" id="9764318at2"/>
<evidence type="ECO:0000259" key="16">
    <source>
        <dbReference type="Pfam" id="PF00330"/>
    </source>
</evidence>
<evidence type="ECO:0000313" key="18">
    <source>
        <dbReference type="EMBL" id="KJD33607.1"/>
    </source>
</evidence>
<proteinExistence type="inferred from homology"/>
<dbReference type="GO" id="GO:0051539">
    <property type="term" value="F:4 iron, 4 sulfur cluster binding"/>
    <property type="evidence" value="ECO:0007669"/>
    <property type="project" value="InterPro"/>
</dbReference>